<proteinExistence type="predicted"/>
<dbReference type="SUPFAM" id="SSF50129">
    <property type="entry name" value="GroES-like"/>
    <property type="match status" value="1"/>
</dbReference>
<protein>
    <submittedName>
        <fullName evidence="4">Putative oxidoreductase</fullName>
    </submittedName>
</protein>
<dbReference type="Pfam" id="PF08240">
    <property type="entry name" value="ADH_N"/>
    <property type="match status" value="1"/>
</dbReference>
<evidence type="ECO:0000256" key="1">
    <source>
        <dbReference type="ARBA" id="ARBA00022857"/>
    </source>
</evidence>
<evidence type="ECO:0000256" key="2">
    <source>
        <dbReference type="ARBA" id="ARBA00023002"/>
    </source>
</evidence>
<dbReference type="eggNOG" id="COG0604">
    <property type="taxonomic scope" value="Bacteria"/>
</dbReference>
<dbReference type="OrthoDB" id="9801186at2"/>
<feature type="domain" description="Enoyl reductase (ER)" evidence="3">
    <location>
        <begin position="12"/>
        <end position="307"/>
    </location>
</feature>
<keyword evidence="5" id="KW-1185">Reference proteome</keyword>
<dbReference type="SUPFAM" id="SSF51735">
    <property type="entry name" value="NAD(P)-binding Rossmann-fold domains"/>
    <property type="match status" value="1"/>
</dbReference>
<dbReference type="InterPro" id="IPR013149">
    <property type="entry name" value="ADH-like_C"/>
</dbReference>
<accession>K6X254</accession>
<dbReference type="STRING" id="1108045.GORHZ_197_00150"/>
<dbReference type="Proteomes" id="UP000008363">
    <property type="component" value="Unassembled WGS sequence"/>
</dbReference>
<gene>
    <name evidence="4" type="ORF">GORHZ_197_00150</name>
</gene>
<evidence type="ECO:0000313" key="5">
    <source>
        <dbReference type="Proteomes" id="UP000008363"/>
    </source>
</evidence>
<dbReference type="InterPro" id="IPR020843">
    <property type="entry name" value="ER"/>
</dbReference>
<dbReference type="SMART" id="SM00829">
    <property type="entry name" value="PKS_ER"/>
    <property type="match status" value="1"/>
</dbReference>
<sequence length="309" mass="31295">MAYRVVATTYGDPVDVLEVVEVTVDDPGPGEVIVENRAIGMNPADVKAVRGLMGRNEAKLPLALGFEAAGVVTAVGADVTGLAVGDEVVVYPAAGCYCETMAVKASAVHRKPASLDFPHAAGLLLAGVTAADAVATAEVTDADTVLVHGGSGAVGTIAIQLARTVGATVIATASPANHEHLRSMGAVPVAYGEGLLDRVRAAASAPVTKVIDTVGNDEAIDTSLALVDDPASIVSIAAFTRTADGIVVIDGSSPSSRRHRAEAIDRLLADAGSGALVIEVAKTFALRDAPAAMNELLSAHPRGKFVLLP</sequence>
<dbReference type="RefSeq" id="WP_006337579.1">
    <property type="nucleotide sequence ID" value="NZ_BAHC01000197.1"/>
</dbReference>
<dbReference type="Gene3D" id="3.90.180.10">
    <property type="entry name" value="Medium-chain alcohol dehydrogenases, catalytic domain"/>
    <property type="match status" value="1"/>
</dbReference>
<dbReference type="GO" id="GO:0070402">
    <property type="term" value="F:NADPH binding"/>
    <property type="evidence" value="ECO:0007669"/>
    <property type="project" value="TreeGrafter"/>
</dbReference>
<evidence type="ECO:0000259" key="3">
    <source>
        <dbReference type="SMART" id="SM00829"/>
    </source>
</evidence>
<dbReference type="InterPro" id="IPR011032">
    <property type="entry name" value="GroES-like_sf"/>
</dbReference>
<dbReference type="GO" id="GO:0016651">
    <property type="term" value="F:oxidoreductase activity, acting on NAD(P)H"/>
    <property type="evidence" value="ECO:0007669"/>
    <property type="project" value="TreeGrafter"/>
</dbReference>
<keyword evidence="1" id="KW-0521">NADP</keyword>
<dbReference type="EMBL" id="BAHC01000197">
    <property type="protein sequence ID" value="GAB92859.1"/>
    <property type="molecule type" value="Genomic_DNA"/>
</dbReference>
<reference evidence="4 5" key="1">
    <citation type="submission" date="2012-08" db="EMBL/GenBank/DDBJ databases">
        <title>Whole genome shotgun sequence of Gordonia rhizosphera NBRC 16068.</title>
        <authorList>
            <person name="Takarada H."/>
            <person name="Isaki S."/>
            <person name="Hosoyama A."/>
            <person name="Tsuchikane K."/>
            <person name="Katsumata H."/>
            <person name="Baba S."/>
            <person name="Ohji S."/>
            <person name="Yamazaki S."/>
            <person name="Fujita N."/>
        </authorList>
    </citation>
    <scope>NUCLEOTIDE SEQUENCE [LARGE SCALE GENOMIC DNA]</scope>
    <source>
        <strain evidence="4 5">NBRC 16068</strain>
    </source>
</reference>
<dbReference type="InterPro" id="IPR013154">
    <property type="entry name" value="ADH-like_N"/>
</dbReference>
<dbReference type="InterPro" id="IPR036291">
    <property type="entry name" value="NAD(P)-bd_dom_sf"/>
</dbReference>
<name>K6X254_9ACTN</name>
<organism evidence="4 5">
    <name type="scientific">Gordonia rhizosphera NBRC 16068</name>
    <dbReference type="NCBI Taxonomy" id="1108045"/>
    <lineage>
        <taxon>Bacteria</taxon>
        <taxon>Bacillati</taxon>
        <taxon>Actinomycetota</taxon>
        <taxon>Actinomycetes</taxon>
        <taxon>Mycobacteriales</taxon>
        <taxon>Gordoniaceae</taxon>
        <taxon>Gordonia</taxon>
    </lineage>
</organism>
<comment type="caution">
    <text evidence="4">The sequence shown here is derived from an EMBL/GenBank/DDBJ whole genome shotgun (WGS) entry which is preliminary data.</text>
</comment>
<dbReference type="Pfam" id="PF00107">
    <property type="entry name" value="ADH_zinc_N"/>
    <property type="match status" value="1"/>
</dbReference>
<dbReference type="AlphaFoldDB" id="K6X254"/>
<keyword evidence="2" id="KW-0560">Oxidoreductase</keyword>
<dbReference type="CDD" id="cd05289">
    <property type="entry name" value="MDR_like_2"/>
    <property type="match status" value="1"/>
</dbReference>
<evidence type="ECO:0000313" key="4">
    <source>
        <dbReference type="EMBL" id="GAB92859.1"/>
    </source>
</evidence>
<dbReference type="Gene3D" id="3.40.50.720">
    <property type="entry name" value="NAD(P)-binding Rossmann-like Domain"/>
    <property type="match status" value="1"/>
</dbReference>
<dbReference type="PANTHER" id="PTHR48106">
    <property type="entry name" value="QUINONE OXIDOREDUCTASE PIG3-RELATED"/>
    <property type="match status" value="1"/>
</dbReference>